<proteinExistence type="predicted"/>
<reference evidence="1" key="1">
    <citation type="submission" date="2014-11" db="EMBL/GenBank/DDBJ databases">
        <authorList>
            <person name="Amaro Gonzalez C."/>
        </authorList>
    </citation>
    <scope>NUCLEOTIDE SEQUENCE</scope>
</reference>
<reference evidence="1" key="2">
    <citation type="journal article" date="2015" name="Fish Shellfish Immunol.">
        <title>Early steps in the European eel (Anguilla anguilla)-Vibrio vulnificus interaction in the gills: Role of the RtxA13 toxin.</title>
        <authorList>
            <person name="Callol A."/>
            <person name="Pajuelo D."/>
            <person name="Ebbesson L."/>
            <person name="Teles M."/>
            <person name="MacKenzie S."/>
            <person name="Amaro C."/>
        </authorList>
    </citation>
    <scope>NUCLEOTIDE SEQUENCE</scope>
</reference>
<dbReference type="EMBL" id="GBXM01024303">
    <property type="protein sequence ID" value="JAH84274.1"/>
    <property type="molecule type" value="Transcribed_RNA"/>
</dbReference>
<evidence type="ECO:0000313" key="1">
    <source>
        <dbReference type="EMBL" id="JAH84274.1"/>
    </source>
</evidence>
<organism evidence="1">
    <name type="scientific">Anguilla anguilla</name>
    <name type="common">European freshwater eel</name>
    <name type="synonym">Muraena anguilla</name>
    <dbReference type="NCBI Taxonomy" id="7936"/>
    <lineage>
        <taxon>Eukaryota</taxon>
        <taxon>Metazoa</taxon>
        <taxon>Chordata</taxon>
        <taxon>Craniata</taxon>
        <taxon>Vertebrata</taxon>
        <taxon>Euteleostomi</taxon>
        <taxon>Actinopterygii</taxon>
        <taxon>Neopterygii</taxon>
        <taxon>Teleostei</taxon>
        <taxon>Anguilliformes</taxon>
        <taxon>Anguillidae</taxon>
        <taxon>Anguilla</taxon>
    </lineage>
</organism>
<dbReference type="AlphaFoldDB" id="A0A0E9W1M6"/>
<sequence length="40" mass="4781">MYFLFLTDWIHFHKWFLQTTSSIPCNPFSGRTSIIETDSL</sequence>
<protein>
    <submittedName>
        <fullName evidence="1">Uncharacterized protein</fullName>
    </submittedName>
</protein>
<accession>A0A0E9W1M6</accession>
<name>A0A0E9W1M6_ANGAN</name>